<dbReference type="RefSeq" id="WP_013866715.1">
    <property type="nucleotide sequence ID" value="NC_015636.1"/>
</dbReference>
<evidence type="ECO:0000313" key="9">
    <source>
        <dbReference type="Proteomes" id="UP000009296"/>
    </source>
</evidence>
<feature type="transmembrane region" description="Helical" evidence="7">
    <location>
        <begin position="224"/>
        <end position="246"/>
    </location>
</feature>
<keyword evidence="9" id="KW-1185">Reference proteome</keyword>
<evidence type="ECO:0000256" key="3">
    <source>
        <dbReference type="ARBA" id="ARBA00022475"/>
    </source>
</evidence>
<dbReference type="HOGENOM" id="CLU_048072_1_1_2"/>
<keyword evidence="5 7" id="KW-1133">Transmembrane helix</keyword>
<evidence type="ECO:0000256" key="4">
    <source>
        <dbReference type="ARBA" id="ARBA00022692"/>
    </source>
</evidence>
<evidence type="ECO:0000256" key="1">
    <source>
        <dbReference type="ARBA" id="ARBA00004651"/>
    </source>
</evidence>
<evidence type="ECO:0000256" key="6">
    <source>
        <dbReference type="ARBA" id="ARBA00023136"/>
    </source>
</evidence>
<dbReference type="STRING" id="647113.Metok_0549"/>
<dbReference type="Proteomes" id="UP000009296">
    <property type="component" value="Chromosome"/>
</dbReference>
<dbReference type="PANTHER" id="PTHR39087">
    <property type="entry name" value="UPF0104 MEMBRANE PROTEIN MJ1595"/>
    <property type="match status" value="1"/>
</dbReference>
<name>F8ALE1_METOI</name>
<keyword evidence="4 7" id="KW-0812">Transmembrane</keyword>
<dbReference type="InterPro" id="IPR022791">
    <property type="entry name" value="L-PG_synthase/AglD"/>
</dbReference>
<feature type="transmembrane region" description="Helical" evidence="7">
    <location>
        <begin position="308"/>
        <end position="325"/>
    </location>
</feature>
<comment type="similarity">
    <text evidence="2">Belongs to the UPF0104 family.</text>
</comment>
<feature type="transmembrane region" description="Helical" evidence="7">
    <location>
        <begin position="12"/>
        <end position="29"/>
    </location>
</feature>
<dbReference type="Pfam" id="PF03706">
    <property type="entry name" value="LPG_synthase_TM"/>
    <property type="match status" value="1"/>
</dbReference>
<keyword evidence="6 7" id="KW-0472">Membrane</keyword>
<accession>F8ALE1</accession>
<evidence type="ECO:0000256" key="2">
    <source>
        <dbReference type="ARBA" id="ARBA00011061"/>
    </source>
</evidence>
<comment type="subcellular location">
    <subcellularLocation>
        <location evidence="1">Cell membrane</location>
        <topology evidence="1">Multi-pass membrane protein</topology>
    </subcellularLocation>
</comment>
<feature type="transmembrane region" description="Helical" evidence="7">
    <location>
        <begin position="252"/>
        <end position="271"/>
    </location>
</feature>
<dbReference type="PANTHER" id="PTHR39087:SF2">
    <property type="entry name" value="UPF0104 MEMBRANE PROTEIN MJ1595"/>
    <property type="match status" value="1"/>
</dbReference>
<dbReference type="GO" id="GO:0005886">
    <property type="term" value="C:plasma membrane"/>
    <property type="evidence" value="ECO:0007669"/>
    <property type="project" value="UniProtKB-SubCell"/>
</dbReference>
<evidence type="ECO:0000313" key="8">
    <source>
        <dbReference type="EMBL" id="AEH06529.1"/>
    </source>
</evidence>
<feature type="transmembrane region" description="Helical" evidence="7">
    <location>
        <begin position="131"/>
        <end position="150"/>
    </location>
</feature>
<dbReference type="GeneID" id="10772674"/>
<feature type="transmembrane region" description="Helical" evidence="7">
    <location>
        <begin position="156"/>
        <end position="174"/>
    </location>
</feature>
<dbReference type="EMBL" id="CP002792">
    <property type="protein sequence ID" value="AEH06529.1"/>
    <property type="molecule type" value="Genomic_DNA"/>
</dbReference>
<dbReference type="eggNOG" id="arCOG00899">
    <property type="taxonomic scope" value="Archaea"/>
</dbReference>
<sequence>MNIKRILKNILLYGIGIIIIFLIIWHIGIDEIIAVFSSMNIYLFLLAVLIYIITIFTIVMRWKSILQINEYNAKFKNLFLLSMMGQFINNITPSMKGGSEPFRAYYLSKLEHIPNHISFSSVVVERVLDTFVFLILTFFVIVYFIINGIIYAKELIFIWVLVGGLTVVGLYILMHKTLAFKITLKIAKIITKFSSKTINEDKIKESIRLFQDNIRFFNKNKRKIIMPFILSFGWWILDILRIYVSFLAIKCNISLVAISSTYLISLLIGIIPTLPGSLGTSDAVMIAMYSLFNIPYSKAAAGTILDRIISYGLATIMGALSYKIIKRKLNK</sequence>
<feature type="transmembrane region" description="Helical" evidence="7">
    <location>
        <begin position="41"/>
        <end position="60"/>
    </location>
</feature>
<reference evidence="8" key="1">
    <citation type="submission" date="2011-05" db="EMBL/GenBank/DDBJ databases">
        <title>Complete sequence of chromosome of Methanothermococcus okinawensis IH1.</title>
        <authorList>
            <consortium name="US DOE Joint Genome Institute"/>
            <person name="Lucas S."/>
            <person name="Han J."/>
            <person name="Lapidus A."/>
            <person name="Cheng J.-F."/>
            <person name="Goodwin L."/>
            <person name="Pitluck S."/>
            <person name="Peters L."/>
            <person name="Mikhailova N."/>
            <person name="Held B."/>
            <person name="Han C."/>
            <person name="Tapia R."/>
            <person name="Land M."/>
            <person name="Hauser L."/>
            <person name="Kyrpides N."/>
            <person name="Ivanova N."/>
            <person name="Pagani I."/>
            <person name="Sieprawska-Lupa M."/>
            <person name="Takai K."/>
            <person name="Miyazaki J."/>
            <person name="Whitman W."/>
            <person name="Woyke T."/>
        </authorList>
    </citation>
    <scope>NUCLEOTIDE SEQUENCE</scope>
    <source>
        <strain evidence="8">IH1</strain>
    </source>
</reference>
<evidence type="ECO:0008006" key="10">
    <source>
        <dbReference type="Google" id="ProtNLM"/>
    </source>
</evidence>
<protein>
    <recommendedName>
        <fullName evidence="10">Lysylphosphatidylglycerol synthetase/UPF0104</fullName>
    </recommendedName>
</protein>
<dbReference type="NCBIfam" id="TIGR00374">
    <property type="entry name" value="flippase-like domain"/>
    <property type="match status" value="1"/>
</dbReference>
<dbReference type="KEGG" id="mok:Metok_0549"/>
<keyword evidence="3" id="KW-1003">Cell membrane</keyword>
<evidence type="ECO:0000256" key="7">
    <source>
        <dbReference type="SAM" id="Phobius"/>
    </source>
</evidence>
<dbReference type="AlphaFoldDB" id="F8ALE1"/>
<evidence type="ECO:0000256" key="5">
    <source>
        <dbReference type="ARBA" id="ARBA00022989"/>
    </source>
</evidence>
<gene>
    <name evidence="8" type="ordered locus">Metok_0549</name>
</gene>
<organism evidence="8 9">
    <name type="scientific">Methanothermococcus okinawensis (strain DSM 14208 / JCM 11175 / IH1)</name>
    <dbReference type="NCBI Taxonomy" id="647113"/>
    <lineage>
        <taxon>Archaea</taxon>
        <taxon>Methanobacteriati</taxon>
        <taxon>Methanobacteriota</taxon>
        <taxon>Methanomada group</taxon>
        <taxon>Methanococci</taxon>
        <taxon>Methanococcales</taxon>
        <taxon>Methanococcaceae</taxon>
        <taxon>Methanothermococcus</taxon>
    </lineage>
</organism>
<proteinExistence type="inferred from homology"/>